<keyword evidence="3" id="KW-1185">Reference proteome</keyword>
<proteinExistence type="predicted"/>
<name>A0A4P6JJ35_KTERU</name>
<evidence type="ECO:0000313" key="2">
    <source>
        <dbReference type="EMBL" id="QBD75117.1"/>
    </source>
</evidence>
<keyword evidence="1" id="KW-0472">Membrane</keyword>
<evidence type="ECO:0000313" key="3">
    <source>
        <dbReference type="Proteomes" id="UP000290365"/>
    </source>
</evidence>
<reference evidence="2 3" key="1">
    <citation type="submission" date="2019-01" db="EMBL/GenBank/DDBJ databases">
        <title>Ktedonosporobacter rubrisoli SCAWS-G2.</title>
        <authorList>
            <person name="Huang Y."/>
            <person name="Yan B."/>
        </authorList>
    </citation>
    <scope>NUCLEOTIDE SEQUENCE [LARGE SCALE GENOMIC DNA]</scope>
    <source>
        <strain evidence="2 3">SCAWS-G2</strain>
    </source>
</reference>
<dbReference type="EMBL" id="CP035758">
    <property type="protein sequence ID" value="QBD75117.1"/>
    <property type="molecule type" value="Genomic_DNA"/>
</dbReference>
<keyword evidence="1" id="KW-0812">Transmembrane</keyword>
<accession>A0A4P6JJ35</accession>
<dbReference type="Proteomes" id="UP000290365">
    <property type="component" value="Chromosome"/>
</dbReference>
<evidence type="ECO:0000256" key="1">
    <source>
        <dbReference type="SAM" id="Phobius"/>
    </source>
</evidence>
<keyword evidence="1" id="KW-1133">Transmembrane helix</keyword>
<gene>
    <name evidence="2" type="ORF">EPA93_03540</name>
</gene>
<protein>
    <submittedName>
        <fullName evidence="2">Uncharacterized protein</fullName>
    </submittedName>
</protein>
<organism evidence="2 3">
    <name type="scientific">Ktedonosporobacter rubrisoli</name>
    <dbReference type="NCBI Taxonomy" id="2509675"/>
    <lineage>
        <taxon>Bacteria</taxon>
        <taxon>Bacillati</taxon>
        <taxon>Chloroflexota</taxon>
        <taxon>Ktedonobacteria</taxon>
        <taxon>Ktedonobacterales</taxon>
        <taxon>Ktedonosporobacteraceae</taxon>
        <taxon>Ktedonosporobacter</taxon>
    </lineage>
</organism>
<dbReference type="AlphaFoldDB" id="A0A4P6JJ35"/>
<sequence>MAVFFRTIGQLLLILSVGVLLNTLIGRTDRWFNALSFLPKEFQLIGSIVLIVASLLLVIVTNSIVKKQKK</sequence>
<feature type="transmembrane region" description="Helical" evidence="1">
    <location>
        <begin position="42"/>
        <end position="65"/>
    </location>
</feature>
<dbReference type="RefSeq" id="WP_129885716.1">
    <property type="nucleotide sequence ID" value="NZ_CP035758.1"/>
</dbReference>
<dbReference type="KEGG" id="kbs:EPA93_03540"/>